<proteinExistence type="inferred from homology"/>
<comment type="caution">
    <text evidence="9">The sequence shown here is derived from an EMBL/GenBank/DDBJ whole genome shotgun (WGS) entry which is preliminary data.</text>
</comment>
<gene>
    <name evidence="7 9" type="primary">pgl</name>
    <name evidence="9" type="ORF">COB11_07145</name>
</gene>
<evidence type="ECO:0000256" key="2">
    <source>
        <dbReference type="ARBA" id="ARBA00002681"/>
    </source>
</evidence>
<evidence type="ECO:0000259" key="8">
    <source>
        <dbReference type="Pfam" id="PF01182"/>
    </source>
</evidence>
<dbReference type="SUPFAM" id="SSF100950">
    <property type="entry name" value="NagB/RpiA/CoA transferase-like"/>
    <property type="match status" value="1"/>
</dbReference>
<dbReference type="PANTHER" id="PTHR11054:SF0">
    <property type="entry name" value="6-PHOSPHOGLUCONOLACTONASE"/>
    <property type="match status" value="1"/>
</dbReference>
<dbReference type="Pfam" id="PF01182">
    <property type="entry name" value="Glucosamine_iso"/>
    <property type="match status" value="1"/>
</dbReference>
<evidence type="ECO:0000256" key="4">
    <source>
        <dbReference type="ARBA" id="ARBA00010662"/>
    </source>
</evidence>
<dbReference type="EMBL" id="NVUU01000098">
    <property type="protein sequence ID" value="PCI92530.1"/>
    <property type="molecule type" value="Genomic_DNA"/>
</dbReference>
<dbReference type="InterPro" id="IPR005900">
    <property type="entry name" value="6-phosphogluconolactonase_DevB"/>
</dbReference>
<evidence type="ECO:0000256" key="5">
    <source>
        <dbReference type="ARBA" id="ARBA00013198"/>
    </source>
</evidence>
<protein>
    <recommendedName>
        <fullName evidence="6 7">6-phosphogluconolactonase</fullName>
        <shortName evidence="7">6PGL</shortName>
        <ecNumber evidence="5 7">3.1.1.31</ecNumber>
    </recommendedName>
</protein>
<keyword evidence="7" id="KW-0378">Hydrolase</keyword>
<reference evidence="10" key="1">
    <citation type="submission" date="2017-08" db="EMBL/GenBank/DDBJ databases">
        <title>A dynamic microbial community with high functional redundancy inhabits the cold, oxic subseafloor aquifer.</title>
        <authorList>
            <person name="Tully B.J."/>
            <person name="Wheat C.G."/>
            <person name="Glazer B.T."/>
            <person name="Huber J.A."/>
        </authorList>
    </citation>
    <scope>NUCLEOTIDE SEQUENCE [LARGE SCALE GENOMIC DNA]</scope>
</reference>
<dbReference type="PANTHER" id="PTHR11054">
    <property type="entry name" value="6-PHOSPHOGLUCONOLACTONASE"/>
    <property type="match status" value="1"/>
</dbReference>
<sequence length="249" mass="28006">MNTKDWDERRKIIIPGNKEETITFCVEHFIKCANDAIKDHGSFFVALSGGSTPKAMFELLSEKYADQVDWSKVQLFWSDERSVKPENPDSNFNMAMRSGFAKLPLPKDHIHRMVAEDNIEQNAKAYEKAIHQILGSYPFDLVMLGMGEDGHTASLFPGTEGLKENTRKVIANFIPEKETWRMTMTFPLINRAQNIAIYVLGEGKKERILSVLSEKDKTRLLPSARVGTKENPAVWIADTGASALISSSL</sequence>
<dbReference type="EC" id="3.1.1.31" evidence="5 7"/>
<dbReference type="GO" id="GO:0017057">
    <property type="term" value="F:6-phosphogluconolactonase activity"/>
    <property type="evidence" value="ECO:0007669"/>
    <property type="project" value="UniProtKB-UniRule"/>
</dbReference>
<dbReference type="GO" id="GO:0006098">
    <property type="term" value="P:pentose-phosphate shunt"/>
    <property type="evidence" value="ECO:0007669"/>
    <property type="project" value="UniProtKB-UniPathway"/>
</dbReference>
<dbReference type="InterPro" id="IPR037171">
    <property type="entry name" value="NagB/RpiA_transferase-like"/>
</dbReference>
<dbReference type="InterPro" id="IPR039104">
    <property type="entry name" value="6PGL"/>
</dbReference>
<dbReference type="CDD" id="cd01400">
    <property type="entry name" value="6PGL"/>
    <property type="match status" value="1"/>
</dbReference>
<dbReference type="AlphaFoldDB" id="A0A2A4YD40"/>
<comment type="catalytic activity">
    <reaction evidence="1 7">
        <text>6-phospho-D-glucono-1,5-lactone + H2O = 6-phospho-D-gluconate + H(+)</text>
        <dbReference type="Rhea" id="RHEA:12556"/>
        <dbReference type="ChEBI" id="CHEBI:15377"/>
        <dbReference type="ChEBI" id="CHEBI:15378"/>
        <dbReference type="ChEBI" id="CHEBI:57955"/>
        <dbReference type="ChEBI" id="CHEBI:58759"/>
        <dbReference type="EC" id="3.1.1.31"/>
    </reaction>
</comment>
<dbReference type="GO" id="GO:0005975">
    <property type="term" value="P:carbohydrate metabolic process"/>
    <property type="evidence" value="ECO:0007669"/>
    <property type="project" value="UniProtKB-UniRule"/>
</dbReference>
<dbReference type="NCBIfam" id="TIGR01198">
    <property type="entry name" value="pgl"/>
    <property type="match status" value="1"/>
</dbReference>
<comment type="pathway">
    <text evidence="3 7">Carbohydrate degradation; pentose phosphate pathway; D-ribulose 5-phosphate from D-glucose 6-phosphate (oxidative stage): step 2/3.</text>
</comment>
<dbReference type="Proteomes" id="UP000217838">
    <property type="component" value="Unassembled WGS sequence"/>
</dbReference>
<evidence type="ECO:0000256" key="6">
    <source>
        <dbReference type="ARBA" id="ARBA00020337"/>
    </source>
</evidence>
<evidence type="ECO:0000256" key="3">
    <source>
        <dbReference type="ARBA" id="ARBA00004961"/>
    </source>
</evidence>
<feature type="domain" description="Glucosamine/galactosamine-6-phosphate isomerase" evidence="8">
    <location>
        <begin position="17"/>
        <end position="235"/>
    </location>
</feature>
<name>A0A2A4YD40_UNCAE</name>
<evidence type="ECO:0000256" key="1">
    <source>
        <dbReference type="ARBA" id="ARBA00000832"/>
    </source>
</evidence>
<dbReference type="Gene3D" id="3.40.50.1360">
    <property type="match status" value="1"/>
</dbReference>
<evidence type="ECO:0000313" key="9">
    <source>
        <dbReference type="EMBL" id="PCI92530.1"/>
    </source>
</evidence>
<organism evidence="9 10">
    <name type="scientific">Aerophobetes bacterium</name>
    <dbReference type="NCBI Taxonomy" id="2030807"/>
    <lineage>
        <taxon>Bacteria</taxon>
        <taxon>Candidatus Aerophobota</taxon>
    </lineage>
</organism>
<evidence type="ECO:0000313" key="10">
    <source>
        <dbReference type="Proteomes" id="UP000217838"/>
    </source>
</evidence>
<evidence type="ECO:0000256" key="7">
    <source>
        <dbReference type="RuleBase" id="RU365095"/>
    </source>
</evidence>
<accession>A0A2A4YD40</accession>
<dbReference type="InterPro" id="IPR006148">
    <property type="entry name" value="Glc/Gal-6P_isomerase"/>
</dbReference>
<dbReference type="UniPathway" id="UPA00115">
    <property type="reaction ID" value="UER00409"/>
</dbReference>
<comment type="similarity">
    <text evidence="4 7">Belongs to the glucosamine/galactosamine-6-phosphate isomerase family. 6-phosphogluconolactonase subfamily.</text>
</comment>
<comment type="function">
    <text evidence="2 7">Hydrolysis of 6-phosphogluconolactone to 6-phosphogluconate.</text>
</comment>